<dbReference type="PANTHER" id="PTHR11903">
    <property type="entry name" value="PROSTAGLANDIN G/H SYNTHASE"/>
    <property type="match status" value="1"/>
</dbReference>
<dbReference type="GO" id="GO:0004601">
    <property type="term" value="F:peroxidase activity"/>
    <property type="evidence" value="ECO:0007669"/>
    <property type="project" value="UniProtKB-KW"/>
</dbReference>
<dbReference type="SUPFAM" id="SSF48264">
    <property type="entry name" value="Cytochrome P450"/>
    <property type="match status" value="1"/>
</dbReference>
<keyword evidence="1 5" id="KW-0479">Metal-binding</keyword>
<name>A0A6A6UB74_9PEZI</name>
<dbReference type="AlphaFoldDB" id="A0A6A6UB74"/>
<dbReference type="InterPro" id="IPR010255">
    <property type="entry name" value="Haem_peroxidase_sf"/>
</dbReference>
<keyword evidence="6" id="KW-0575">Peroxidase</keyword>
<dbReference type="Proteomes" id="UP000799302">
    <property type="component" value="Unassembled WGS sequence"/>
</dbReference>
<dbReference type="CDD" id="cd20612">
    <property type="entry name" value="CYP_LDS-like_C"/>
    <property type="match status" value="1"/>
</dbReference>
<dbReference type="GO" id="GO:0006979">
    <property type="term" value="P:response to oxidative stress"/>
    <property type="evidence" value="ECO:0007669"/>
    <property type="project" value="InterPro"/>
</dbReference>
<dbReference type="CDD" id="cd09817">
    <property type="entry name" value="linoleate_diol_synthase_like"/>
    <property type="match status" value="1"/>
</dbReference>
<dbReference type="GO" id="GO:0005506">
    <property type="term" value="F:iron ion binding"/>
    <property type="evidence" value="ECO:0007669"/>
    <property type="project" value="InterPro"/>
</dbReference>
<evidence type="ECO:0000256" key="2">
    <source>
        <dbReference type="ARBA" id="ARBA00022964"/>
    </source>
</evidence>
<dbReference type="PROSITE" id="PS50292">
    <property type="entry name" value="PEROXIDASE_3"/>
    <property type="match status" value="1"/>
</dbReference>
<keyword evidence="2" id="KW-0223">Dioxygenase</keyword>
<dbReference type="GO" id="GO:0006631">
    <property type="term" value="P:fatty acid metabolic process"/>
    <property type="evidence" value="ECO:0007669"/>
    <property type="project" value="UniProtKB-ARBA"/>
</dbReference>
<keyword evidence="5" id="KW-0349">Heme</keyword>
<dbReference type="PRINTS" id="PR00457">
    <property type="entry name" value="ANPEROXIDASE"/>
</dbReference>
<dbReference type="Gene3D" id="1.10.630.10">
    <property type="entry name" value="Cytochrome P450"/>
    <property type="match status" value="1"/>
</dbReference>
<evidence type="ECO:0000313" key="7">
    <source>
        <dbReference type="Proteomes" id="UP000799302"/>
    </source>
</evidence>
<feature type="binding site" description="axial binding residue" evidence="5">
    <location>
        <position position="402"/>
    </location>
    <ligand>
        <name>heme b</name>
        <dbReference type="ChEBI" id="CHEBI:60344"/>
    </ligand>
    <ligandPart>
        <name>Fe</name>
        <dbReference type="ChEBI" id="CHEBI:18248"/>
    </ligandPart>
</feature>
<keyword evidence="4 5" id="KW-0408">Iron</keyword>
<evidence type="ECO:0000256" key="5">
    <source>
        <dbReference type="PIRSR" id="PIRSR619791-2"/>
    </source>
</evidence>
<dbReference type="EMBL" id="MU004236">
    <property type="protein sequence ID" value="KAF2668697.1"/>
    <property type="molecule type" value="Genomic_DNA"/>
</dbReference>
<keyword evidence="3" id="KW-0560">Oxidoreductase</keyword>
<evidence type="ECO:0000256" key="1">
    <source>
        <dbReference type="ARBA" id="ARBA00022723"/>
    </source>
</evidence>
<evidence type="ECO:0000256" key="3">
    <source>
        <dbReference type="ARBA" id="ARBA00023002"/>
    </source>
</evidence>
<accession>A0A6A6UB74</accession>
<organism evidence="6 7">
    <name type="scientific">Microthyrium microscopicum</name>
    <dbReference type="NCBI Taxonomy" id="703497"/>
    <lineage>
        <taxon>Eukaryota</taxon>
        <taxon>Fungi</taxon>
        <taxon>Dikarya</taxon>
        <taxon>Ascomycota</taxon>
        <taxon>Pezizomycotina</taxon>
        <taxon>Dothideomycetes</taxon>
        <taxon>Dothideomycetes incertae sedis</taxon>
        <taxon>Microthyriales</taxon>
        <taxon>Microthyriaceae</taxon>
        <taxon>Microthyrium</taxon>
    </lineage>
</organism>
<dbReference type="GO" id="GO:0004497">
    <property type="term" value="F:monooxygenase activity"/>
    <property type="evidence" value="ECO:0007669"/>
    <property type="project" value="InterPro"/>
</dbReference>
<gene>
    <name evidence="6" type="ORF">BT63DRAFT_425982</name>
</gene>
<dbReference type="Gene3D" id="1.10.640.10">
    <property type="entry name" value="Haem peroxidase domain superfamily, animal type"/>
    <property type="match status" value="1"/>
</dbReference>
<dbReference type="InterPro" id="IPR037120">
    <property type="entry name" value="Haem_peroxidase_sf_animal"/>
</dbReference>
<protein>
    <submittedName>
        <fullName evidence="6">Heme peroxidase</fullName>
    </submittedName>
</protein>
<dbReference type="InterPro" id="IPR019791">
    <property type="entry name" value="Haem_peroxidase_animal"/>
</dbReference>
<dbReference type="OrthoDB" id="823504at2759"/>
<dbReference type="InterPro" id="IPR050783">
    <property type="entry name" value="Oxylipin_biosynth_metab"/>
</dbReference>
<dbReference type="PANTHER" id="PTHR11903:SF13">
    <property type="entry name" value="LINOLEATE 10R-LIPOXYGENASE"/>
    <property type="match status" value="1"/>
</dbReference>
<reference evidence="6" key="1">
    <citation type="journal article" date="2020" name="Stud. Mycol.">
        <title>101 Dothideomycetes genomes: a test case for predicting lifestyles and emergence of pathogens.</title>
        <authorList>
            <person name="Haridas S."/>
            <person name="Albert R."/>
            <person name="Binder M."/>
            <person name="Bloem J."/>
            <person name="Labutti K."/>
            <person name="Salamov A."/>
            <person name="Andreopoulos B."/>
            <person name="Baker S."/>
            <person name="Barry K."/>
            <person name="Bills G."/>
            <person name="Bluhm B."/>
            <person name="Cannon C."/>
            <person name="Castanera R."/>
            <person name="Culley D."/>
            <person name="Daum C."/>
            <person name="Ezra D."/>
            <person name="Gonzalez J."/>
            <person name="Henrissat B."/>
            <person name="Kuo A."/>
            <person name="Liang C."/>
            <person name="Lipzen A."/>
            <person name="Lutzoni F."/>
            <person name="Magnuson J."/>
            <person name="Mondo S."/>
            <person name="Nolan M."/>
            <person name="Ohm R."/>
            <person name="Pangilinan J."/>
            <person name="Park H.-J."/>
            <person name="Ramirez L."/>
            <person name="Alfaro M."/>
            <person name="Sun H."/>
            <person name="Tritt A."/>
            <person name="Yoshinaga Y."/>
            <person name="Zwiers L.-H."/>
            <person name="Turgeon B."/>
            <person name="Goodwin S."/>
            <person name="Spatafora J."/>
            <person name="Crous P."/>
            <person name="Grigoriev I."/>
        </authorList>
    </citation>
    <scope>NUCLEOTIDE SEQUENCE</scope>
    <source>
        <strain evidence="6">CBS 115976</strain>
    </source>
</reference>
<dbReference type="InterPro" id="IPR036396">
    <property type="entry name" value="Cyt_P450_sf"/>
</dbReference>
<dbReference type="Pfam" id="PF03098">
    <property type="entry name" value="An_peroxidase"/>
    <property type="match status" value="2"/>
</dbReference>
<evidence type="ECO:0000313" key="6">
    <source>
        <dbReference type="EMBL" id="KAF2668697.1"/>
    </source>
</evidence>
<proteinExistence type="predicted"/>
<dbReference type="InterPro" id="IPR034812">
    <property type="entry name" value="Ppo-like_N"/>
</dbReference>
<sequence>MASLFPIKAQSEPVQPSEIAQIRNKIDKSFKEFAELISAVRRPLPNQTGDGTYLPTKDDPPDVLQKINAGLKDLSSLGITDIATLLQVQEKQKTGALWDDKKYLMERLIQTAARFPDGSATGKKVTDGFLESLYNDLKHPPQSYLGKEYQYRSADGSNNSLVHPNVGKAGQPYARTVAPKQMQPGALPAPEDIFDSVMTRTHHEPHPNKISSMLFYLASIIIHDVFLTDRKDFSYSLTSSYLDLSPLYGKDLPDQLAMRTMKDGKIKADCFSESRLLNFPPGVGAILIMYNRFHNSVVDTLARINQNGQFTPPSTAYPSVKTDDPKFDPKWKTYDENLFQVGRLITCGLYINHILLDYVRTILNLNKTNYDWALDPRANIPSVPVGAGNQVSAEFNLVYRWHSAISDRDEKWTWDLWKSQFPELGDPETADWHDFVKAAAVKEDEANAMDPQDRPFGGFKRGPDGKFTDDDLVNLLCDSIEDVANSFGANRVPPVMRVVEILGMKQARAWNVASLNEFRVYFGLEPHKTFESINSDPYVAEQLKHLYDHPDYVELYPGLVTEESKIPMVPGAGLTPSYTVSRAVLSDAVALVRGDRFYTIDYHPKKLTNWGYSEAASDVTIDNGAVFYKLFLNAFPHHFKPNSVYIHYPLTIPSEMQKVLTNLERGPNYSYDRPKRLPSTKVISSYATVKAILTNTEAFKVSVSDSMAYLLGDSAKAYMVSEDGAKSAASRKMMEEAIYLDGKWESEVRQFYEVTTEKLLKEKSYKIAKKNQVDIIRDIGNLAHVHFAAEMWALPLKTTERPLGVFTEHEMYLIMAGMFTAVFFDPDPVNSYPLHQKTKKATKLLGDLVEANVTEIHAGGVFSRIIDAVFPHPSPLKDYGVNLIKRLLKSGMDVKQLVWGHILGTVGAMTANQGQLFAQTLEYYLTTGSEHLPAINALAKDDSDAAFEKLMRYVMEGARLAGESGVYRQSTKACEVTDGKRTVKLAAGDKILLNLFAASRDSAVFPNPDKVDLKRPLESYITLGIGSQQFLGDGVTRVALTAMFKVIGKLNKLRPTLGDQGKIYKVDAPYPEEGGQPVGPWYHNYLTESHDRLWPFPQSMKVNWD</sequence>
<dbReference type="SUPFAM" id="SSF48113">
    <property type="entry name" value="Heme-dependent peroxidases"/>
    <property type="match status" value="1"/>
</dbReference>
<keyword evidence="7" id="KW-1185">Reference proteome</keyword>
<evidence type="ECO:0000256" key="4">
    <source>
        <dbReference type="ARBA" id="ARBA00023004"/>
    </source>
</evidence>
<dbReference type="GO" id="GO:0016705">
    <property type="term" value="F:oxidoreductase activity, acting on paired donors, with incorporation or reduction of molecular oxygen"/>
    <property type="evidence" value="ECO:0007669"/>
    <property type="project" value="InterPro"/>
</dbReference>
<dbReference type="GO" id="GO:0051213">
    <property type="term" value="F:dioxygenase activity"/>
    <property type="evidence" value="ECO:0007669"/>
    <property type="project" value="UniProtKB-KW"/>
</dbReference>
<dbReference type="GO" id="GO:0020037">
    <property type="term" value="F:heme binding"/>
    <property type="evidence" value="ECO:0007669"/>
    <property type="project" value="InterPro"/>
</dbReference>